<dbReference type="SUPFAM" id="SSF52540">
    <property type="entry name" value="P-loop containing nucleoside triphosphate hydrolases"/>
    <property type="match status" value="1"/>
</dbReference>
<organism evidence="3 4">
    <name type="scientific">Aphanomyces euteiches</name>
    <dbReference type="NCBI Taxonomy" id="100861"/>
    <lineage>
        <taxon>Eukaryota</taxon>
        <taxon>Sar</taxon>
        <taxon>Stramenopiles</taxon>
        <taxon>Oomycota</taxon>
        <taxon>Saprolegniomycetes</taxon>
        <taxon>Saprolegniales</taxon>
        <taxon>Verrucalvaceae</taxon>
        <taxon>Aphanomyces</taxon>
    </lineage>
</organism>
<dbReference type="GO" id="GO:0003924">
    <property type="term" value="F:GTPase activity"/>
    <property type="evidence" value="ECO:0007669"/>
    <property type="project" value="InterPro"/>
</dbReference>
<reference evidence="3 4" key="1">
    <citation type="submission" date="2019-07" db="EMBL/GenBank/DDBJ databases">
        <title>Genomics analysis of Aphanomyces spp. identifies a new class of oomycete effector associated with host adaptation.</title>
        <authorList>
            <person name="Gaulin E."/>
        </authorList>
    </citation>
    <scope>NUCLEOTIDE SEQUENCE [LARGE SCALE GENOMIC DNA]</scope>
    <source>
        <strain evidence="3 4">ATCC 201684</strain>
    </source>
</reference>
<dbReference type="AlphaFoldDB" id="A0A6G0WVY5"/>
<dbReference type="SMART" id="SM00173">
    <property type="entry name" value="RAS"/>
    <property type="match status" value="1"/>
</dbReference>
<name>A0A6G0WVY5_9STRA</name>
<dbReference type="Proteomes" id="UP000481153">
    <property type="component" value="Unassembled WGS sequence"/>
</dbReference>
<dbReference type="Gene3D" id="3.40.50.300">
    <property type="entry name" value="P-loop containing nucleotide triphosphate hydrolases"/>
    <property type="match status" value="1"/>
</dbReference>
<dbReference type="InterPro" id="IPR001806">
    <property type="entry name" value="Small_GTPase"/>
</dbReference>
<evidence type="ECO:0000256" key="1">
    <source>
        <dbReference type="ARBA" id="ARBA00022741"/>
    </source>
</evidence>
<dbReference type="PROSITE" id="PS51419">
    <property type="entry name" value="RAB"/>
    <property type="match status" value="1"/>
</dbReference>
<dbReference type="PANTHER" id="PTHR24073">
    <property type="entry name" value="DRAB5-RELATED"/>
    <property type="match status" value="1"/>
</dbReference>
<dbReference type="Pfam" id="PF00071">
    <property type="entry name" value="Ras"/>
    <property type="match status" value="1"/>
</dbReference>
<evidence type="ECO:0000256" key="2">
    <source>
        <dbReference type="ARBA" id="ARBA00023134"/>
    </source>
</evidence>
<keyword evidence="2" id="KW-0342">GTP-binding</keyword>
<dbReference type="PRINTS" id="PR00449">
    <property type="entry name" value="RASTRNSFRMNG"/>
</dbReference>
<keyword evidence="4" id="KW-1185">Reference proteome</keyword>
<gene>
    <name evidence="3" type="ORF">Ae201684_010992</name>
</gene>
<protein>
    <submittedName>
        <fullName evidence="3">Uncharacterized protein</fullName>
    </submittedName>
</protein>
<keyword evidence="1" id="KW-0547">Nucleotide-binding</keyword>
<proteinExistence type="predicted"/>
<comment type="caution">
    <text evidence="3">The sequence shown here is derived from an EMBL/GenBank/DDBJ whole genome shotgun (WGS) entry which is preliminary data.</text>
</comment>
<dbReference type="EMBL" id="VJMJ01000140">
    <property type="protein sequence ID" value="KAF0731688.1"/>
    <property type="molecule type" value="Genomic_DNA"/>
</dbReference>
<dbReference type="GO" id="GO:0005525">
    <property type="term" value="F:GTP binding"/>
    <property type="evidence" value="ECO:0007669"/>
    <property type="project" value="UniProtKB-KW"/>
</dbReference>
<dbReference type="SMART" id="SM00175">
    <property type="entry name" value="RAB"/>
    <property type="match status" value="1"/>
</dbReference>
<dbReference type="InterPro" id="IPR027417">
    <property type="entry name" value="P-loop_NTPase"/>
</dbReference>
<dbReference type="VEuPathDB" id="FungiDB:AeMF1_011936"/>
<sequence>MESADALSIGFSSAWPRKSAVDVEPALLHKYKVVLVGGASVGKSSIFQRLMRNEFHEQDDAATGANARGAVNIGVKSVELDGLPRIVVELWDVPSTSTKDKTNQQMYLEHADGIVFVQSATDPASLDHCGGYYEAFMQLDGSSGTLAAPSILLRNKCDKSSKHKASDVAWQDSSNQFDVSAKLNVGLLPALRFLVQSMTKPC</sequence>
<evidence type="ECO:0000313" key="3">
    <source>
        <dbReference type="EMBL" id="KAF0731688.1"/>
    </source>
</evidence>
<evidence type="ECO:0000313" key="4">
    <source>
        <dbReference type="Proteomes" id="UP000481153"/>
    </source>
</evidence>
<accession>A0A6G0WVY5</accession>